<dbReference type="PANTHER" id="PTHR46825">
    <property type="entry name" value="D-ALANYL-D-ALANINE-CARBOXYPEPTIDASE/ENDOPEPTIDASE AMPH"/>
    <property type="match status" value="1"/>
</dbReference>
<keyword evidence="1" id="KW-1133">Transmembrane helix</keyword>
<dbReference type="RefSeq" id="WP_189475163.1">
    <property type="nucleotide sequence ID" value="NZ_BMYM01000001.1"/>
</dbReference>
<evidence type="ECO:0000313" key="4">
    <source>
        <dbReference type="EMBL" id="GHD28010.1"/>
    </source>
</evidence>
<dbReference type="SUPFAM" id="SSF56601">
    <property type="entry name" value="beta-lactamase/transpeptidase-like"/>
    <property type="match status" value="1"/>
</dbReference>
<keyword evidence="5" id="KW-1185">Reference proteome</keyword>
<dbReference type="InterPro" id="IPR001466">
    <property type="entry name" value="Beta-lactam-related"/>
</dbReference>
<dbReference type="Gene3D" id="3.40.710.10">
    <property type="entry name" value="DD-peptidase/beta-lactamase superfamily"/>
    <property type="match status" value="1"/>
</dbReference>
<dbReference type="Pfam" id="PF00144">
    <property type="entry name" value="Beta-lactamase"/>
    <property type="match status" value="1"/>
</dbReference>
<dbReference type="Proteomes" id="UP000644693">
    <property type="component" value="Unassembled WGS sequence"/>
</dbReference>
<feature type="transmembrane region" description="Helical" evidence="1">
    <location>
        <begin position="485"/>
        <end position="504"/>
    </location>
</feature>
<feature type="transmembrane region" description="Helical" evidence="1">
    <location>
        <begin position="525"/>
        <end position="545"/>
    </location>
</feature>
<dbReference type="InterPro" id="IPR050491">
    <property type="entry name" value="AmpC-like"/>
</dbReference>
<feature type="domain" description="Beta-lactamase-related" evidence="3">
    <location>
        <begin position="36"/>
        <end position="354"/>
    </location>
</feature>
<dbReference type="AlphaFoldDB" id="A0A918XE53"/>
<evidence type="ECO:0000256" key="2">
    <source>
        <dbReference type="SAM" id="SignalP"/>
    </source>
</evidence>
<proteinExistence type="predicted"/>
<reference evidence="4" key="1">
    <citation type="journal article" date="2014" name="Int. J. Syst. Evol. Microbiol.">
        <title>Complete genome sequence of Corynebacterium casei LMG S-19264T (=DSM 44701T), isolated from a smear-ripened cheese.</title>
        <authorList>
            <consortium name="US DOE Joint Genome Institute (JGI-PGF)"/>
            <person name="Walter F."/>
            <person name="Albersmeier A."/>
            <person name="Kalinowski J."/>
            <person name="Ruckert C."/>
        </authorList>
    </citation>
    <scope>NUCLEOTIDE SEQUENCE</scope>
    <source>
        <strain evidence="4">KCTC 23430</strain>
    </source>
</reference>
<keyword evidence="2" id="KW-0732">Signal</keyword>
<keyword evidence="1" id="KW-0812">Transmembrane</keyword>
<feature type="transmembrane region" description="Helical" evidence="1">
    <location>
        <begin position="557"/>
        <end position="576"/>
    </location>
</feature>
<gene>
    <name evidence="4" type="ORF">GCM10007053_06960</name>
</gene>
<feature type="signal peptide" evidence="2">
    <location>
        <begin position="1"/>
        <end position="20"/>
    </location>
</feature>
<evidence type="ECO:0000313" key="5">
    <source>
        <dbReference type="Proteomes" id="UP000644693"/>
    </source>
</evidence>
<reference evidence="4" key="2">
    <citation type="submission" date="2020-09" db="EMBL/GenBank/DDBJ databases">
        <authorList>
            <person name="Sun Q."/>
            <person name="Kim S."/>
        </authorList>
    </citation>
    <scope>NUCLEOTIDE SEQUENCE</scope>
    <source>
        <strain evidence="4">KCTC 23430</strain>
    </source>
</reference>
<organism evidence="4 5">
    <name type="scientific">Parahalioglobus pacificus</name>
    <dbReference type="NCBI Taxonomy" id="930806"/>
    <lineage>
        <taxon>Bacteria</taxon>
        <taxon>Pseudomonadati</taxon>
        <taxon>Pseudomonadota</taxon>
        <taxon>Gammaproteobacteria</taxon>
        <taxon>Cellvibrionales</taxon>
        <taxon>Halieaceae</taxon>
        <taxon>Parahalioglobus</taxon>
    </lineage>
</organism>
<feature type="transmembrane region" description="Helical" evidence="1">
    <location>
        <begin position="596"/>
        <end position="616"/>
    </location>
</feature>
<sequence length="619" mass="68123">MIKQAIRALLLIGLPFVASASPPDINRTELEAFTDGFMAAAMENHHVPGAVISVVAGDTVLFEKGYGYSHLDTQAPVNADTTLFRVASITKLLTWVAVMQLHEAGELDLDSDINDYLGELQVPSSFDTPITLNHLMAHTPGFEDHVIRLFALNESSMEPAPDILAREMPLRVRPPGELPAYSNHGTALAGLIVERVSGLSWVEYVETAIFQPLGMEQVTVRQPVPDALKPQLATGYAWRNGSYRAGEFEYVPLASAGGMSSSAHAMGRFMRAILNGGELDGERILGKATVDRMRSDLFRADPRISAVLHGFYEFSSHGQFIFGHGGSTVRFQSIMLLLPDHDIGIFISTNSESGYALHSDYRKAWLDRYFPQEQVVKPHTFDQTPVENVVGTYANIRSSFSDFTELGRVLSPLSVTEGLGAEIQVTGFEYPRSYREIDTGLFEDRLSGGRLAFGFDETGRATHVLLGTVPTTAFERLPWYHSPRVLGAALGAVILIFVAVFVIFPVQSFTSHIYRGAQEVRYRRAAWLLALAAIVCLLLFLNVARVSNQLLFGLNDGARALLVGSYTIPLLTLVLASRIPAMWREDLLSAPSRVGYLLIFVAGVFLSLMLLDWHLYLGS</sequence>
<feature type="chain" id="PRO_5037586603" evidence="2">
    <location>
        <begin position="21"/>
        <end position="619"/>
    </location>
</feature>
<name>A0A918XE53_9GAMM</name>
<accession>A0A918XE53</accession>
<keyword evidence="1" id="KW-0472">Membrane</keyword>
<dbReference type="PANTHER" id="PTHR46825:SF9">
    <property type="entry name" value="BETA-LACTAMASE-RELATED DOMAIN-CONTAINING PROTEIN"/>
    <property type="match status" value="1"/>
</dbReference>
<comment type="caution">
    <text evidence="4">The sequence shown here is derived from an EMBL/GenBank/DDBJ whole genome shotgun (WGS) entry which is preliminary data.</text>
</comment>
<protein>
    <submittedName>
        <fullName evidence="4">FmtA-like protein</fullName>
    </submittedName>
</protein>
<dbReference type="InterPro" id="IPR012338">
    <property type="entry name" value="Beta-lactam/transpept-like"/>
</dbReference>
<dbReference type="EMBL" id="BMYM01000001">
    <property type="protein sequence ID" value="GHD28010.1"/>
    <property type="molecule type" value="Genomic_DNA"/>
</dbReference>
<evidence type="ECO:0000256" key="1">
    <source>
        <dbReference type="SAM" id="Phobius"/>
    </source>
</evidence>
<evidence type="ECO:0000259" key="3">
    <source>
        <dbReference type="Pfam" id="PF00144"/>
    </source>
</evidence>